<dbReference type="PANTHER" id="PTHR48250:SF1">
    <property type="entry name" value="CUTINASE"/>
    <property type="match status" value="1"/>
</dbReference>
<gene>
    <name evidence="14" type="ORF">HYFRA_00007849</name>
</gene>
<dbReference type="GO" id="GO:0016052">
    <property type="term" value="P:carbohydrate catabolic process"/>
    <property type="evidence" value="ECO:0007669"/>
    <property type="project" value="TreeGrafter"/>
</dbReference>
<feature type="non-terminal residue" evidence="14">
    <location>
        <position position="1"/>
    </location>
</feature>
<keyword evidence="15" id="KW-1185">Reference proteome</keyword>
<dbReference type="PRINTS" id="PR00129">
    <property type="entry name" value="CUTINASE"/>
</dbReference>
<feature type="active site" description="Nucleophile" evidence="10">
    <location>
        <position position="201"/>
    </location>
</feature>
<comment type="caution">
    <text evidence="14">The sequence shown here is derived from an EMBL/GenBank/DDBJ whole genome shotgun (WGS) entry which is preliminary data.</text>
</comment>
<dbReference type="GO" id="GO:0005576">
    <property type="term" value="C:extracellular region"/>
    <property type="evidence" value="ECO:0007669"/>
    <property type="project" value="UniProtKB-SubCell"/>
</dbReference>
<evidence type="ECO:0000256" key="4">
    <source>
        <dbReference type="ARBA" id="ARBA00022487"/>
    </source>
</evidence>
<feature type="active site" description="Proton donor/acceptor" evidence="10">
    <location>
        <position position="266"/>
    </location>
</feature>
<keyword evidence="8 11" id="KW-1015">Disulfide bond</keyword>
<evidence type="ECO:0000256" key="3">
    <source>
        <dbReference type="ARBA" id="ARBA00013095"/>
    </source>
</evidence>
<keyword evidence="7 12" id="KW-0378">Hydrolase</keyword>
<dbReference type="Proteomes" id="UP000696280">
    <property type="component" value="Unassembled WGS sequence"/>
</dbReference>
<proteinExistence type="inferred from homology"/>
<dbReference type="InterPro" id="IPR000675">
    <property type="entry name" value="Cutinase/axe"/>
</dbReference>
<feature type="active site" evidence="10">
    <location>
        <position position="253"/>
    </location>
</feature>
<feature type="disulfide bond" evidence="11">
    <location>
        <begin position="114"/>
        <end position="190"/>
    </location>
</feature>
<dbReference type="AlphaFoldDB" id="A0A9N9KM89"/>
<evidence type="ECO:0000313" key="14">
    <source>
        <dbReference type="EMBL" id="CAG8949616.1"/>
    </source>
</evidence>
<evidence type="ECO:0000256" key="2">
    <source>
        <dbReference type="ARBA" id="ARBA00007534"/>
    </source>
</evidence>
<feature type="signal peptide" evidence="12">
    <location>
        <begin position="1"/>
        <end position="29"/>
    </location>
</feature>
<evidence type="ECO:0000256" key="12">
    <source>
        <dbReference type="RuleBase" id="RU361263"/>
    </source>
</evidence>
<evidence type="ECO:0000256" key="5">
    <source>
        <dbReference type="ARBA" id="ARBA00022525"/>
    </source>
</evidence>
<evidence type="ECO:0000256" key="8">
    <source>
        <dbReference type="ARBA" id="ARBA00023157"/>
    </source>
</evidence>
<comment type="catalytic activity">
    <reaction evidence="9 12">
        <text>cutin + H2O = cutin monomers.</text>
        <dbReference type="EC" id="3.1.1.74"/>
    </reaction>
</comment>
<evidence type="ECO:0000256" key="6">
    <source>
        <dbReference type="ARBA" id="ARBA00022729"/>
    </source>
</evidence>
<evidence type="ECO:0000256" key="11">
    <source>
        <dbReference type="PIRSR" id="PIRSR611150-2"/>
    </source>
</evidence>
<comment type="function">
    <text evidence="12">Catalyzes the hydrolysis of complex carboxylic polyesters found in the cell wall of plants. Degrades cutin, a macromolecule that forms the structure of the plant cuticle.</text>
</comment>
<evidence type="ECO:0000256" key="10">
    <source>
        <dbReference type="PIRSR" id="PIRSR611150-1"/>
    </source>
</evidence>
<feature type="region of interest" description="Disordered" evidence="13">
    <location>
        <begin position="35"/>
        <end position="55"/>
    </location>
</feature>
<comment type="similarity">
    <text evidence="2 12">Belongs to the cutinase family.</text>
</comment>
<dbReference type="Gene3D" id="3.40.50.1820">
    <property type="entry name" value="alpha/beta hydrolase"/>
    <property type="match status" value="1"/>
</dbReference>
<dbReference type="PANTHER" id="PTHR48250">
    <property type="entry name" value="CUTINASE 2-RELATED"/>
    <property type="match status" value="1"/>
</dbReference>
<dbReference type="InterPro" id="IPR029058">
    <property type="entry name" value="AB_hydrolase_fold"/>
</dbReference>
<feature type="chain" id="PRO_5040533134" description="Cutinase" evidence="12">
    <location>
        <begin position="30"/>
        <end position="282"/>
    </location>
</feature>
<dbReference type="OrthoDB" id="3225429at2759"/>
<dbReference type="InterPro" id="IPR043580">
    <property type="entry name" value="CUTINASE_1"/>
</dbReference>
<dbReference type="EC" id="3.1.1.74" evidence="3 12"/>
<evidence type="ECO:0000256" key="9">
    <source>
        <dbReference type="ARBA" id="ARBA00034045"/>
    </source>
</evidence>
<evidence type="ECO:0000313" key="15">
    <source>
        <dbReference type="Proteomes" id="UP000696280"/>
    </source>
</evidence>
<feature type="disulfide bond" evidence="11">
    <location>
        <begin position="249"/>
        <end position="256"/>
    </location>
</feature>
<dbReference type="InterPro" id="IPR011150">
    <property type="entry name" value="Cutinase_monf"/>
</dbReference>
<keyword evidence="6 12" id="KW-0732">Signal</keyword>
<dbReference type="GO" id="GO:0050525">
    <property type="term" value="F:cutinase activity"/>
    <property type="evidence" value="ECO:0007669"/>
    <property type="project" value="UniProtKB-UniRule"/>
</dbReference>
<sequence>SSSKDLHSKLFIMKFSLLTVSTLLPLLHASPLPQDQYPVPTHTPTAPQTPTQPNKRTAESLNQFLAVLLNEMPAIEGSIDAVTGSLTELEGNVAALTKEPTTFNDLEDNLGNDCRDYTIVYARGTTEPGNVGILAGPPFFEAMDAVVGARNVAIQGVNNYKADVVGYLAGGSKSGTVEMARQISDARAKCPNTKLIASGYSQGGQLVHKAAALLPVDTARWISKVVIFGDPLSRFPVANVDASRTKIFCNPGDNICDNGDLILPPHLTYGKDALAAALFATS</sequence>
<reference evidence="14" key="1">
    <citation type="submission" date="2021-07" db="EMBL/GenBank/DDBJ databases">
        <authorList>
            <person name="Durling M."/>
        </authorList>
    </citation>
    <scope>NUCLEOTIDE SEQUENCE</scope>
</reference>
<feature type="compositionally biased region" description="Low complexity" evidence="13">
    <location>
        <begin position="40"/>
        <end position="53"/>
    </location>
</feature>
<protein>
    <recommendedName>
        <fullName evidence="3 12">Cutinase</fullName>
        <ecNumber evidence="3 12">3.1.1.74</ecNumber>
    </recommendedName>
</protein>
<dbReference type="SUPFAM" id="SSF53474">
    <property type="entry name" value="alpha/beta-Hydrolases"/>
    <property type="match status" value="1"/>
</dbReference>
<evidence type="ECO:0000256" key="1">
    <source>
        <dbReference type="ARBA" id="ARBA00004613"/>
    </source>
</evidence>
<evidence type="ECO:0000256" key="13">
    <source>
        <dbReference type="SAM" id="MobiDB-lite"/>
    </source>
</evidence>
<comment type="subcellular location">
    <subcellularLocation>
        <location evidence="1 12">Secreted</location>
    </subcellularLocation>
</comment>
<name>A0A9N9KM89_9HELO</name>
<dbReference type="SMART" id="SM01110">
    <property type="entry name" value="Cutinase"/>
    <property type="match status" value="1"/>
</dbReference>
<evidence type="ECO:0000256" key="7">
    <source>
        <dbReference type="ARBA" id="ARBA00022801"/>
    </source>
</evidence>
<accession>A0A9N9KM89</accession>
<dbReference type="EMBL" id="CAJVRL010000014">
    <property type="protein sequence ID" value="CAG8949616.1"/>
    <property type="molecule type" value="Genomic_DNA"/>
</dbReference>
<organism evidence="14 15">
    <name type="scientific">Hymenoscyphus fraxineus</name>
    <dbReference type="NCBI Taxonomy" id="746836"/>
    <lineage>
        <taxon>Eukaryota</taxon>
        <taxon>Fungi</taxon>
        <taxon>Dikarya</taxon>
        <taxon>Ascomycota</taxon>
        <taxon>Pezizomycotina</taxon>
        <taxon>Leotiomycetes</taxon>
        <taxon>Helotiales</taxon>
        <taxon>Helotiaceae</taxon>
        <taxon>Hymenoscyphus</taxon>
    </lineage>
</organism>
<keyword evidence="4 12" id="KW-0719">Serine esterase</keyword>
<keyword evidence="5 12" id="KW-0964">Secreted</keyword>
<dbReference type="Pfam" id="PF01083">
    <property type="entry name" value="Cutinase"/>
    <property type="match status" value="1"/>
</dbReference>
<dbReference type="PROSITE" id="PS00155">
    <property type="entry name" value="CUTINASE_1"/>
    <property type="match status" value="1"/>
</dbReference>